<dbReference type="CDD" id="cd02440">
    <property type="entry name" value="AdoMet_MTases"/>
    <property type="match status" value="1"/>
</dbReference>
<dbReference type="GO" id="GO:0008168">
    <property type="term" value="F:methyltransferase activity"/>
    <property type="evidence" value="ECO:0007669"/>
    <property type="project" value="UniProtKB-KW"/>
</dbReference>
<keyword evidence="2" id="KW-0808">Transferase</keyword>
<dbReference type="SUPFAM" id="SSF53335">
    <property type="entry name" value="S-adenosyl-L-methionine-dependent methyltransferases"/>
    <property type="match status" value="1"/>
</dbReference>
<proteinExistence type="predicted"/>
<reference evidence="2" key="1">
    <citation type="submission" date="2016-10" db="EMBL/GenBank/DDBJ databases">
        <title>Sequence of Gallionella enrichment culture.</title>
        <authorList>
            <person name="Poehlein A."/>
            <person name="Muehling M."/>
            <person name="Daniel R."/>
        </authorList>
    </citation>
    <scope>NUCLEOTIDE SEQUENCE</scope>
</reference>
<sequence>MGKTSAPKELSLLSTRARALANQLDTHSREYWRFFSAFVRCPRVVGAVAPSSRRLANTMIPPVDLTAADAVVELGAGTGVVTRALRSQIGAHTRLVALELRDPSAARLQRKFRDVQVVSGSAEHLRQHLDRLGHRHADCIVSGLPWGSMSGDLQRRILDAVEASLKPGGAFSAMAYVHASQFASARRFRRELERRFDQVCVSRIVWANLPPAFVYYCQ</sequence>
<gene>
    <name evidence="2" type="ORF">GALL_125760</name>
</gene>
<comment type="caution">
    <text evidence="2">The sequence shown here is derived from an EMBL/GenBank/DDBJ whole genome shotgun (WGS) entry which is preliminary data.</text>
</comment>
<evidence type="ECO:0000313" key="2">
    <source>
        <dbReference type="EMBL" id="OIR05264.1"/>
    </source>
</evidence>
<dbReference type="Pfam" id="PF13649">
    <property type="entry name" value="Methyltransf_25"/>
    <property type="match status" value="1"/>
</dbReference>
<protein>
    <submittedName>
        <fullName evidence="2">Ribosomal RNA adenine dimethylase</fullName>
    </submittedName>
</protein>
<dbReference type="InterPro" id="IPR029063">
    <property type="entry name" value="SAM-dependent_MTases_sf"/>
</dbReference>
<accession>A0A1J5SML5</accession>
<feature type="domain" description="Methyltransferase" evidence="1">
    <location>
        <begin position="71"/>
        <end position="169"/>
    </location>
</feature>
<evidence type="ECO:0000259" key="1">
    <source>
        <dbReference type="Pfam" id="PF13649"/>
    </source>
</evidence>
<keyword evidence="2" id="KW-0489">Methyltransferase</keyword>
<organism evidence="2">
    <name type="scientific">mine drainage metagenome</name>
    <dbReference type="NCBI Taxonomy" id="410659"/>
    <lineage>
        <taxon>unclassified sequences</taxon>
        <taxon>metagenomes</taxon>
        <taxon>ecological metagenomes</taxon>
    </lineage>
</organism>
<dbReference type="EMBL" id="MLJW01000051">
    <property type="protein sequence ID" value="OIR05264.1"/>
    <property type="molecule type" value="Genomic_DNA"/>
</dbReference>
<name>A0A1J5SML5_9ZZZZ</name>
<dbReference type="InterPro" id="IPR041698">
    <property type="entry name" value="Methyltransf_25"/>
</dbReference>
<dbReference type="GO" id="GO:0032259">
    <property type="term" value="P:methylation"/>
    <property type="evidence" value="ECO:0007669"/>
    <property type="project" value="UniProtKB-KW"/>
</dbReference>
<dbReference type="AlphaFoldDB" id="A0A1J5SML5"/>
<dbReference type="Gene3D" id="3.40.50.150">
    <property type="entry name" value="Vaccinia Virus protein VP39"/>
    <property type="match status" value="1"/>
</dbReference>